<gene>
    <name evidence="2" type="ORF">A3H60_00320</name>
</gene>
<dbReference type="EMBL" id="MHWP01000014">
    <property type="protein sequence ID" value="OHB10460.1"/>
    <property type="molecule type" value="Genomic_DNA"/>
</dbReference>
<proteinExistence type="predicted"/>
<dbReference type="Proteomes" id="UP000177202">
    <property type="component" value="Unassembled WGS sequence"/>
</dbReference>
<dbReference type="STRING" id="1802772.A3H60_00320"/>
<accession>A0A1G2UMJ0</accession>
<name>A0A1G2UMJ0_9BACT</name>
<dbReference type="AlphaFoldDB" id="A0A1G2UMJ0"/>
<feature type="transmembrane region" description="Helical" evidence="1">
    <location>
        <begin position="7"/>
        <end position="29"/>
    </location>
</feature>
<dbReference type="Pfam" id="PF08309">
    <property type="entry name" value="LVIVD"/>
    <property type="match status" value="1"/>
</dbReference>
<reference evidence="2 3" key="1">
    <citation type="journal article" date="2016" name="Nat. Commun.">
        <title>Thousands of microbial genomes shed light on interconnected biogeochemical processes in an aquifer system.</title>
        <authorList>
            <person name="Anantharaman K."/>
            <person name="Brown C.T."/>
            <person name="Hug L.A."/>
            <person name="Sharon I."/>
            <person name="Castelle C.J."/>
            <person name="Probst A.J."/>
            <person name="Thomas B.C."/>
            <person name="Singh A."/>
            <person name="Wilkins M.J."/>
            <person name="Karaoz U."/>
            <person name="Brodie E.L."/>
            <person name="Williams K.H."/>
            <person name="Hubbard S.S."/>
            <person name="Banfield J.F."/>
        </authorList>
    </citation>
    <scope>NUCLEOTIDE SEQUENCE [LARGE SCALE GENOMIC DNA]</scope>
</reference>
<keyword evidence="1" id="KW-1133">Transmembrane helix</keyword>
<dbReference type="InterPro" id="IPR013211">
    <property type="entry name" value="LVIVD"/>
</dbReference>
<protein>
    <submittedName>
        <fullName evidence="2">Uncharacterized protein</fullName>
    </submittedName>
</protein>
<keyword evidence="1" id="KW-0472">Membrane</keyword>
<evidence type="ECO:0000313" key="2">
    <source>
        <dbReference type="EMBL" id="OHB10460.1"/>
    </source>
</evidence>
<organism evidence="2 3">
    <name type="scientific">Candidatus Zambryskibacteria bacterium RIFCSPLOWO2_02_FULL_44_12b</name>
    <dbReference type="NCBI Taxonomy" id="1802772"/>
    <lineage>
        <taxon>Bacteria</taxon>
        <taxon>Candidatus Zambryskiibacteriota</taxon>
    </lineage>
</organism>
<sequence>MNKGSSILEVLIAIAILTLGISAAIMLVFGNQSLQVDNDTNSEALYKAKAILERARASSTVDFLSINSLPSATSSIYSLKLDVLDLTPCRKEANSTITWLVSPLRTQIIELVSDFTDIATALAMGGDCTTEPPESNWDNPQRFASDTFSPGKPTAIDVLNRIVYVGVDTDPFLFIADTSGATLGQNGGFFMGFTNGFTTEYEIAAIDVISFIDGGINKNYAYLAVASSTRQLMVVDVTDIFNPTLVTTRQLNNVSSGGSFPEGYRIFVYKDRLYIVTRETSGREFHIFNISDRSNPIELGGGTDINTTLNSLVVRDQIISGITIRFAYAASTLNNGEVLVYDVTDPANNGTIVEVAGARQDLPGSQDGESMYIIGNKLYFGRQSTPSGPDLYIYNTSNPNVGMIELGSKDIDTGVLDILAVGNLSFLATPKTTKEFQVWNISNPANITLIKEYNFGNIVEQGVEYEPDFIYTTGQATPNFQILYSP</sequence>
<evidence type="ECO:0000313" key="3">
    <source>
        <dbReference type="Proteomes" id="UP000177202"/>
    </source>
</evidence>
<evidence type="ECO:0000256" key="1">
    <source>
        <dbReference type="SAM" id="Phobius"/>
    </source>
</evidence>
<keyword evidence="1" id="KW-0812">Transmembrane</keyword>
<comment type="caution">
    <text evidence="2">The sequence shown here is derived from an EMBL/GenBank/DDBJ whole genome shotgun (WGS) entry which is preliminary data.</text>
</comment>